<name>A0A5C6X4V8_9DELT</name>
<dbReference type="EMBL" id="VOSL01000137">
    <property type="protein sequence ID" value="TXD32207.1"/>
    <property type="molecule type" value="Genomic_DNA"/>
</dbReference>
<evidence type="ECO:0000313" key="2">
    <source>
        <dbReference type="EMBL" id="TXD32207.1"/>
    </source>
</evidence>
<comment type="caution">
    <text evidence="2">The sequence shown here is derived from an EMBL/GenBank/DDBJ whole genome shotgun (WGS) entry which is preliminary data.</text>
</comment>
<sequence length="449" mass="46598">MKMAGWTMKAGGAAVGLGALVAASLALTTSTGCEALSASCTQVEGEYEQAVRAEGALGELDPQGAPQIAMALRMDMVNDLANRVLATALTETLNFQGTIPVSGTQGLDFSVQRPSLALELEASSACETCVRMKGAWGGDFGVDIPVIGRQSSALNGDVDWTVPLSVERDANGEVAIYFDSPAAVRLGAPRITGSIAALPSSWARTLEPALMNLVKERLADRVPRVRIAGYAMPDFGVGGLEFTPSLFKLDSRSNALILGIRTNLDAPGSDAAALGSALQLGEGQNVALGVQPGLIVEGVRLAMREGKVARRYTLTGNEAENGPTYATIDTLQVGSAANNAVPLGLNFRLFNHGADWGCFSMDGRAVSALKVEEGRVSLDLEKVEFTGSRIADAANWGAAQFVTRTQGLLSAALNDNVVVGNDLGVSLRSDQVSAGAGMLVLKGQGATTE</sequence>
<dbReference type="RefSeq" id="WP_146976722.1">
    <property type="nucleotide sequence ID" value="NZ_VOSL01000137.1"/>
</dbReference>
<proteinExistence type="predicted"/>
<evidence type="ECO:0000313" key="3">
    <source>
        <dbReference type="Proteomes" id="UP000321046"/>
    </source>
</evidence>
<dbReference type="AlphaFoldDB" id="A0A5C6X4V8"/>
<organism evidence="2 3">
    <name type="scientific">Lujinxingia vulgaris</name>
    <dbReference type="NCBI Taxonomy" id="2600176"/>
    <lineage>
        <taxon>Bacteria</taxon>
        <taxon>Deltaproteobacteria</taxon>
        <taxon>Bradymonadales</taxon>
        <taxon>Lujinxingiaceae</taxon>
        <taxon>Lujinxingia</taxon>
    </lineage>
</organism>
<feature type="chain" id="PRO_5022970347" evidence="1">
    <location>
        <begin position="29"/>
        <end position="449"/>
    </location>
</feature>
<reference evidence="2 3" key="1">
    <citation type="submission" date="2019-08" db="EMBL/GenBank/DDBJ databases">
        <title>Bradymonadales sp. TMQ2.</title>
        <authorList>
            <person name="Liang Q."/>
        </authorList>
    </citation>
    <scope>NUCLEOTIDE SEQUENCE [LARGE SCALE GENOMIC DNA]</scope>
    <source>
        <strain evidence="2 3">TMQ2</strain>
    </source>
</reference>
<dbReference type="PROSITE" id="PS51257">
    <property type="entry name" value="PROKAR_LIPOPROTEIN"/>
    <property type="match status" value="1"/>
</dbReference>
<accession>A0A5C6X4V8</accession>
<protein>
    <submittedName>
        <fullName evidence="2">Uncharacterized protein</fullName>
    </submittedName>
</protein>
<keyword evidence="1" id="KW-0732">Signal</keyword>
<dbReference type="OrthoDB" id="5484713at2"/>
<gene>
    <name evidence="2" type="ORF">FRC96_18555</name>
</gene>
<feature type="signal peptide" evidence="1">
    <location>
        <begin position="1"/>
        <end position="28"/>
    </location>
</feature>
<dbReference type="Proteomes" id="UP000321046">
    <property type="component" value="Unassembled WGS sequence"/>
</dbReference>
<evidence type="ECO:0000256" key="1">
    <source>
        <dbReference type="SAM" id="SignalP"/>
    </source>
</evidence>